<dbReference type="Proteomes" id="UP001194468">
    <property type="component" value="Unassembled WGS sequence"/>
</dbReference>
<feature type="compositionally biased region" description="Polar residues" evidence="1">
    <location>
        <begin position="153"/>
        <end position="162"/>
    </location>
</feature>
<evidence type="ECO:0000256" key="1">
    <source>
        <dbReference type="SAM" id="MobiDB-lite"/>
    </source>
</evidence>
<dbReference type="EMBL" id="WHUW01000032">
    <property type="protein sequence ID" value="KAF8433725.1"/>
    <property type="molecule type" value="Genomic_DNA"/>
</dbReference>
<name>A0AAD4GBG4_BOLED</name>
<dbReference type="AlphaFoldDB" id="A0AAD4GBG4"/>
<organism evidence="2 3">
    <name type="scientific">Boletus edulis BED1</name>
    <dbReference type="NCBI Taxonomy" id="1328754"/>
    <lineage>
        <taxon>Eukaryota</taxon>
        <taxon>Fungi</taxon>
        <taxon>Dikarya</taxon>
        <taxon>Basidiomycota</taxon>
        <taxon>Agaricomycotina</taxon>
        <taxon>Agaricomycetes</taxon>
        <taxon>Agaricomycetidae</taxon>
        <taxon>Boletales</taxon>
        <taxon>Boletineae</taxon>
        <taxon>Boletaceae</taxon>
        <taxon>Boletoideae</taxon>
        <taxon>Boletus</taxon>
    </lineage>
</organism>
<sequence length="179" mass="19922">MEAGQEGLVIIVAGKHPGRHDSERTGNDFVALVINYYRRRLYSRGTEKLDAKLQSWKNFLGPQNNCPTRDRARATSYAECETLIKENPSLLLLKCSQDGSFSPVRRLVMSQQPSYQGLSPQKLTTVSSMSIILNPYAYINEPLSKADERTHTLPPSETTGMSSFCPPSAADLSRHSALF</sequence>
<proteinExistence type="predicted"/>
<gene>
    <name evidence="2" type="ORF">L210DRAFT_3506936</name>
</gene>
<evidence type="ECO:0000313" key="2">
    <source>
        <dbReference type="EMBL" id="KAF8433725.1"/>
    </source>
</evidence>
<accession>A0AAD4GBG4</accession>
<comment type="caution">
    <text evidence="2">The sequence shown here is derived from an EMBL/GenBank/DDBJ whole genome shotgun (WGS) entry which is preliminary data.</text>
</comment>
<reference evidence="2" key="1">
    <citation type="submission" date="2019-10" db="EMBL/GenBank/DDBJ databases">
        <authorList>
            <consortium name="DOE Joint Genome Institute"/>
            <person name="Kuo A."/>
            <person name="Miyauchi S."/>
            <person name="Kiss E."/>
            <person name="Drula E."/>
            <person name="Kohler A."/>
            <person name="Sanchez-Garcia M."/>
            <person name="Andreopoulos B."/>
            <person name="Barry K.W."/>
            <person name="Bonito G."/>
            <person name="Buee M."/>
            <person name="Carver A."/>
            <person name="Chen C."/>
            <person name="Cichocki N."/>
            <person name="Clum A."/>
            <person name="Culley D."/>
            <person name="Crous P.W."/>
            <person name="Fauchery L."/>
            <person name="Girlanda M."/>
            <person name="Hayes R."/>
            <person name="Keri Z."/>
            <person name="LaButti K."/>
            <person name="Lipzen A."/>
            <person name="Lombard V."/>
            <person name="Magnuson J."/>
            <person name="Maillard F."/>
            <person name="Morin E."/>
            <person name="Murat C."/>
            <person name="Nolan M."/>
            <person name="Ohm R."/>
            <person name="Pangilinan J."/>
            <person name="Pereira M."/>
            <person name="Perotto S."/>
            <person name="Peter M."/>
            <person name="Riley R."/>
            <person name="Sitrit Y."/>
            <person name="Stielow B."/>
            <person name="Szollosi G."/>
            <person name="Zifcakova L."/>
            <person name="Stursova M."/>
            <person name="Spatafora J.W."/>
            <person name="Tedersoo L."/>
            <person name="Vaario L.-M."/>
            <person name="Yamada A."/>
            <person name="Yan M."/>
            <person name="Wang P."/>
            <person name="Xu J."/>
            <person name="Bruns T."/>
            <person name="Baldrian P."/>
            <person name="Vilgalys R."/>
            <person name="Henrissat B."/>
            <person name="Grigoriev I.V."/>
            <person name="Hibbett D."/>
            <person name="Nagy L.G."/>
            <person name="Martin F.M."/>
        </authorList>
    </citation>
    <scope>NUCLEOTIDE SEQUENCE</scope>
    <source>
        <strain evidence="2">BED1</strain>
    </source>
</reference>
<keyword evidence="3" id="KW-1185">Reference proteome</keyword>
<protein>
    <submittedName>
        <fullName evidence="2">Uncharacterized protein</fullName>
    </submittedName>
</protein>
<reference evidence="2" key="2">
    <citation type="journal article" date="2020" name="Nat. Commun.">
        <title>Large-scale genome sequencing of mycorrhizal fungi provides insights into the early evolution of symbiotic traits.</title>
        <authorList>
            <person name="Miyauchi S."/>
            <person name="Kiss E."/>
            <person name="Kuo A."/>
            <person name="Drula E."/>
            <person name="Kohler A."/>
            <person name="Sanchez-Garcia M."/>
            <person name="Morin E."/>
            <person name="Andreopoulos B."/>
            <person name="Barry K.W."/>
            <person name="Bonito G."/>
            <person name="Buee M."/>
            <person name="Carver A."/>
            <person name="Chen C."/>
            <person name="Cichocki N."/>
            <person name="Clum A."/>
            <person name="Culley D."/>
            <person name="Crous P.W."/>
            <person name="Fauchery L."/>
            <person name="Girlanda M."/>
            <person name="Hayes R.D."/>
            <person name="Keri Z."/>
            <person name="LaButti K."/>
            <person name="Lipzen A."/>
            <person name="Lombard V."/>
            <person name="Magnuson J."/>
            <person name="Maillard F."/>
            <person name="Murat C."/>
            <person name="Nolan M."/>
            <person name="Ohm R.A."/>
            <person name="Pangilinan J."/>
            <person name="Pereira M.F."/>
            <person name="Perotto S."/>
            <person name="Peter M."/>
            <person name="Pfister S."/>
            <person name="Riley R."/>
            <person name="Sitrit Y."/>
            <person name="Stielow J.B."/>
            <person name="Szollosi G."/>
            <person name="Zifcakova L."/>
            <person name="Stursova M."/>
            <person name="Spatafora J.W."/>
            <person name="Tedersoo L."/>
            <person name="Vaario L.M."/>
            <person name="Yamada A."/>
            <person name="Yan M."/>
            <person name="Wang P."/>
            <person name="Xu J."/>
            <person name="Bruns T."/>
            <person name="Baldrian P."/>
            <person name="Vilgalys R."/>
            <person name="Dunand C."/>
            <person name="Henrissat B."/>
            <person name="Grigoriev I.V."/>
            <person name="Hibbett D."/>
            <person name="Nagy L.G."/>
            <person name="Martin F.M."/>
        </authorList>
    </citation>
    <scope>NUCLEOTIDE SEQUENCE</scope>
    <source>
        <strain evidence="2">BED1</strain>
    </source>
</reference>
<feature type="region of interest" description="Disordered" evidence="1">
    <location>
        <begin position="148"/>
        <end position="168"/>
    </location>
</feature>
<evidence type="ECO:0000313" key="3">
    <source>
        <dbReference type="Proteomes" id="UP001194468"/>
    </source>
</evidence>